<dbReference type="NCBIfam" id="TIGR00217">
    <property type="entry name" value="malQ"/>
    <property type="match status" value="1"/>
</dbReference>
<dbReference type="EC" id="2.4.1.25" evidence="3 10"/>
<dbReference type="InterPro" id="IPR003385">
    <property type="entry name" value="Glyco_hydro_77"/>
</dbReference>
<evidence type="ECO:0000256" key="8">
    <source>
        <dbReference type="ARBA" id="ARBA00031423"/>
    </source>
</evidence>
<reference evidence="11 12" key="1">
    <citation type="submission" date="2017-11" db="EMBL/GenBank/DDBJ databases">
        <title>Evolution of Phototrophy in the Chloroflexi Phylum Driven by Horizontal Gene Transfer.</title>
        <authorList>
            <person name="Ward L.M."/>
            <person name="Hemp J."/>
            <person name="Shih P.M."/>
            <person name="Mcglynn S.E."/>
            <person name="Fischer W."/>
        </authorList>
    </citation>
    <scope>NUCLEOTIDE SEQUENCE [LARGE SCALE GENOMIC DNA]</scope>
    <source>
        <strain evidence="11">JP3_13</strain>
    </source>
</reference>
<dbReference type="GO" id="GO:0004134">
    <property type="term" value="F:4-alpha-glucanotransferase activity"/>
    <property type="evidence" value="ECO:0007669"/>
    <property type="project" value="UniProtKB-EC"/>
</dbReference>
<dbReference type="Gene3D" id="3.20.20.80">
    <property type="entry name" value="Glycosidases"/>
    <property type="match status" value="1"/>
</dbReference>
<keyword evidence="5 10" id="KW-0328">Glycosyltransferase</keyword>
<comment type="catalytic activity">
    <reaction evidence="1 10">
        <text>Transfers a segment of a (1-&gt;4)-alpha-D-glucan to a new position in an acceptor, which may be glucose or a (1-&gt;4)-alpha-D-glucan.</text>
        <dbReference type="EC" id="2.4.1.25"/>
    </reaction>
</comment>
<dbReference type="Proteomes" id="UP000229681">
    <property type="component" value="Unassembled WGS sequence"/>
</dbReference>
<evidence type="ECO:0000256" key="2">
    <source>
        <dbReference type="ARBA" id="ARBA00005684"/>
    </source>
</evidence>
<dbReference type="InterPro" id="IPR017853">
    <property type="entry name" value="GH"/>
</dbReference>
<dbReference type="AlphaFoldDB" id="A0A2M8PIG9"/>
<evidence type="ECO:0000256" key="3">
    <source>
        <dbReference type="ARBA" id="ARBA00012560"/>
    </source>
</evidence>
<evidence type="ECO:0000256" key="7">
    <source>
        <dbReference type="ARBA" id="ARBA00023277"/>
    </source>
</evidence>
<gene>
    <name evidence="11" type="primary">malQ</name>
    <name evidence="11" type="ORF">CUN49_00845</name>
</gene>
<evidence type="ECO:0000313" key="12">
    <source>
        <dbReference type="Proteomes" id="UP000229681"/>
    </source>
</evidence>
<evidence type="ECO:0000256" key="4">
    <source>
        <dbReference type="ARBA" id="ARBA00020295"/>
    </source>
</evidence>
<dbReference type="NCBIfam" id="NF011080">
    <property type="entry name" value="PRK14508.1-3"/>
    <property type="match status" value="1"/>
</dbReference>
<accession>A0A2M8PIG9</accession>
<dbReference type="PANTHER" id="PTHR32438">
    <property type="entry name" value="4-ALPHA-GLUCANOTRANSFERASE DPE1, CHLOROPLASTIC/AMYLOPLASTIC"/>
    <property type="match status" value="1"/>
</dbReference>
<dbReference type="SUPFAM" id="SSF51445">
    <property type="entry name" value="(Trans)glycosidases"/>
    <property type="match status" value="1"/>
</dbReference>
<dbReference type="PANTHER" id="PTHR32438:SF5">
    <property type="entry name" value="4-ALPHA-GLUCANOTRANSFERASE DPE1, CHLOROPLASTIC_AMYLOPLASTIC"/>
    <property type="match status" value="1"/>
</dbReference>
<sequence>MRFPRASGILLHPTSLPGRYGIGDLGEYAYRFVDYLVAAEQSLWQILPLGPTIIYDSPYQTLSAFAGNPNLISLDKLVAKGWLDADDLADAPNFPEHTVRYGEVIPYHEQKLDLAFKRFKQRADASAKQAFEAWCERNGAWLYDFALFATLKVQHSGAEWTKWSREVAQPSPARRVALREQYRDQVENQMFRQWLFYTQWAELKAYANSRGIEFIGDIPIFVSHDSADVWANPHLFQLDSQTGLPTVVAGVPPDFFNPEDGQLWGNPHYNWQAMEEEGYAWWIARLRTTLETVDRVRIDHFRGFEAYWEIPGGERTAKNGRWVKGPNAKLFQAFEAALGKLPIIAEDLGIITPEVIALRDRFDLPGMKVLQFAFGDDPYSVNAFLPHMYVHNCVVYTGTHDNNTTVGWWQSGEASEGARRHLRDYIGHEVREPNWDLIRLGMNSVADTFIVPMQDVLGFGEDARMNKPGYKGGYWSWRFAERWLYDSSRERLAWHTRLSSRAPSQRAALS</sequence>
<evidence type="ECO:0000256" key="9">
    <source>
        <dbReference type="ARBA" id="ARBA00031501"/>
    </source>
</evidence>
<evidence type="ECO:0000256" key="6">
    <source>
        <dbReference type="ARBA" id="ARBA00022679"/>
    </source>
</evidence>
<comment type="caution">
    <text evidence="11">The sequence shown here is derived from an EMBL/GenBank/DDBJ whole genome shotgun (WGS) entry which is preliminary data.</text>
</comment>
<dbReference type="GO" id="GO:0005975">
    <property type="term" value="P:carbohydrate metabolic process"/>
    <property type="evidence" value="ECO:0007669"/>
    <property type="project" value="InterPro"/>
</dbReference>
<organism evidence="11 12">
    <name type="scientific">Candidatus Thermofonsia Clade 1 bacterium</name>
    <dbReference type="NCBI Taxonomy" id="2364210"/>
    <lineage>
        <taxon>Bacteria</taxon>
        <taxon>Bacillati</taxon>
        <taxon>Chloroflexota</taxon>
        <taxon>Candidatus Thermofontia</taxon>
        <taxon>Candidatus Thermofonsia Clade 1</taxon>
    </lineage>
</organism>
<evidence type="ECO:0000256" key="5">
    <source>
        <dbReference type="ARBA" id="ARBA00022676"/>
    </source>
</evidence>
<evidence type="ECO:0000256" key="1">
    <source>
        <dbReference type="ARBA" id="ARBA00000439"/>
    </source>
</evidence>
<name>A0A2M8PIG9_9CHLR</name>
<keyword evidence="7 10" id="KW-0119">Carbohydrate metabolism</keyword>
<comment type="similarity">
    <text evidence="2 10">Belongs to the disproportionating enzyme family.</text>
</comment>
<dbReference type="Pfam" id="PF02446">
    <property type="entry name" value="Glyco_hydro_77"/>
    <property type="match status" value="1"/>
</dbReference>
<evidence type="ECO:0000313" key="11">
    <source>
        <dbReference type="EMBL" id="PJF37336.1"/>
    </source>
</evidence>
<dbReference type="EMBL" id="PGTM01000005">
    <property type="protein sequence ID" value="PJF37336.1"/>
    <property type="molecule type" value="Genomic_DNA"/>
</dbReference>
<proteinExistence type="inferred from homology"/>
<keyword evidence="6 10" id="KW-0808">Transferase</keyword>
<evidence type="ECO:0000256" key="10">
    <source>
        <dbReference type="RuleBase" id="RU361207"/>
    </source>
</evidence>
<protein>
    <recommendedName>
        <fullName evidence="4 10">4-alpha-glucanotransferase</fullName>
        <ecNumber evidence="3 10">2.4.1.25</ecNumber>
    </recommendedName>
    <alternativeName>
        <fullName evidence="8 10">Amylomaltase</fullName>
    </alternativeName>
    <alternativeName>
        <fullName evidence="9 10">Disproportionating enzyme</fullName>
    </alternativeName>
</protein>